<name>A0ABQ2S0A0_9DEIO</name>
<organism evidence="2 3">
    <name type="scientific">Deinococcus sedimenti</name>
    <dbReference type="NCBI Taxonomy" id="1867090"/>
    <lineage>
        <taxon>Bacteria</taxon>
        <taxon>Thermotogati</taxon>
        <taxon>Deinococcota</taxon>
        <taxon>Deinococci</taxon>
        <taxon>Deinococcales</taxon>
        <taxon>Deinococcaceae</taxon>
        <taxon>Deinococcus</taxon>
    </lineage>
</organism>
<evidence type="ECO:0000313" key="2">
    <source>
        <dbReference type="EMBL" id="GGR84707.1"/>
    </source>
</evidence>
<keyword evidence="3" id="KW-1185">Reference proteome</keyword>
<comment type="caution">
    <text evidence="2">The sequence shown here is derived from an EMBL/GenBank/DDBJ whole genome shotgun (WGS) entry which is preliminary data.</text>
</comment>
<evidence type="ECO:0000256" key="1">
    <source>
        <dbReference type="SAM" id="Phobius"/>
    </source>
</evidence>
<reference evidence="3" key="1">
    <citation type="journal article" date="2019" name="Int. J. Syst. Evol. Microbiol.">
        <title>The Global Catalogue of Microorganisms (GCM) 10K type strain sequencing project: providing services to taxonomists for standard genome sequencing and annotation.</title>
        <authorList>
            <consortium name="The Broad Institute Genomics Platform"/>
            <consortium name="The Broad Institute Genome Sequencing Center for Infectious Disease"/>
            <person name="Wu L."/>
            <person name="Ma J."/>
        </authorList>
    </citation>
    <scope>NUCLEOTIDE SEQUENCE [LARGE SCALE GENOMIC DNA]</scope>
    <source>
        <strain evidence="3">JCM 31405</strain>
    </source>
</reference>
<evidence type="ECO:0000313" key="3">
    <source>
        <dbReference type="Proteomes" id="UP000644548"/>
    </source>
</evidence>
<sequence length="84" mass="9541">MCTPEMSEPLGMNFDLFFDIVRLIIHSLLTGTPMSPELFAFALLLLVPTAILGYWAFIALQDACVWVFGWVRRRLDAFLAARGY</sequence>
<keyword evidence="1" id="KW-0472">Membrane</keyword>
<proteinExistence type="predicted"/>
<dbReference type="Proteomes" id="UP000644548">
    <property type="component" value="Unassembled WGS sequence"/>
</dbReference>
<gene>
    <name evidence="2" type="ORF">GCM10008960_09670</name>
</gene>
<feature type="transmembrane region" description="Helical" evidence="1">
    <location>
        <begin position="38"/>
        <end position="68"/>
    </location>
</feature>
<keyword evidence="1" id="KW-0812">Transmembrane</keyword>
<keyword evidence="1" id="KW-1133">Transmembrane helix</keyword>
<accession>A0ABQ2S0A0</accession>
<dbReference type="EMBL" id="BMQN01000001">
    <property type="protein sequence ID" value="GGR84707.1"/>
    <property type="molecule type" value="Genomic_DNA"/>
</dbReference>
<protein>
    <submittedName>
        <fullName evidence="2">Uncharacterized protein</fullName>
    </submittedName>
</protein>